<proteinExistence type="predicted"/>
<dbReference type="AlphaFoldDB" id="S8EGQ1"/>
<dbReference type="OrthoDB" id="2799938at2759"/>
<accession>S8EGQ1</accession>
<reference evidence="1 2" key="1">
    <citation type="journal article" date="2012" name="Science">
        <title>The Paleozoic origin of enzymatic lignin decomposition reconstructed from 31 fungal genomes.</title>
        <authorList>
            <person name="Floudas D."/>
            <person name="Binder M."/>
            <person name="Riley R."/>
            <person name="Barry K."/>
            <person name="Blanchette R.A."/>
            <person name="Henrissat B."/>
            <person name="Martinez A.T."/>
            <person name="Otillar R."/>
            <person name="Spatafora J.W."/>
            <person name="Yadav J.S."/>
            <person name="Aerts A."/>
            <person name="Benoit I."/>
            <person name="Boyd A."/>
            <person name="Carlson A."/>
            <person name="Copeland A."/>
            <person name="Coutinho P.M."/>
            <person name="de Vries R.P."/>
            <person name="Ferreira P."/>
            <person name="Findley K."/>
            <person name="Foster B."/>
            <person name="Gaskell J."/>
            <person name="Glotzer D."/>
            <person name="Gorecki P."/>
            <person name="Heitman J."/>
            <person name="Hesse C."/>
            <person name="Hori C."/>
            <person name="Igarashi K."/>
            <person name="Jurgens J.A."/>
            <person name="Kallen N."/>
            <person name="Kersten P."/>
            <person name="Kohler A."/>
            <person name="Kuees U."/>
            <person name="Kumar T.K.A."/>
            <person name="Kuo A."/>
            <person name="LaButti K."/>
            <person name="Larrondo L.F."/>
            <person name="Lindquist E."/>
            <person name="Ling A."/>
            <person name="Lombard V."/>
            <person name="Lucas S."/>
            <person name="Lundell T."/>
            <person name="Martin R."/>
            <person name="McLaughlin D.J."/>
            <person name="Morgenstern I."/>
            <person name="Morin E."/>
            <person name="Murat C."/>
            <person name="Nagy L.G."/>
            <person name="Nolan M."/>
            <person name="Ohm R.A."/>
            <person name="Patyshakuliyeva A."/>
            <person name="Rokas A."/>
            <person name="Ruiz-Duenas F.J."/>
            <person name="Sabat G."/>
            <person name="Salamov A."/>
            <person name="Samejima M."/>
            <person name="Schmutz J."/>
            <person name="Slot J.C."/>
            <person name="St John F."/>
            <person name="Stenlid J."/>
            <person name="Sun H."/>
            <person name="Sun S."/>
            <person name="Syed K."/>
            <person name="Tsang A."/>
            <person name="Wiebenga A."/>
            <person name="Young D."/>
            <person name="Pisabarro A."/>
            <person name="Eastwood D.C."/>
            <person name="Martin F."/>
            <person name="Cullen D."/>
            <person name="Grigoriev I.V."/>
            <person name="Hibbett D.S."/>
        </authorList>
    </citation>
    <scope>NUCLEOTIDE SEQUENCE</scope>
    <source>
        <strain evidence="2">FP-58527</strain>
    </source>
</reference>
<dbReference type="EMBL" id="KE504135">
    <property type="protein sequence ID" value="EPT02399.1"/>
    <property type="molecule type" value="Genomic_DNA"/>
</dbReference>
<protein>
    <recommendedName>
        <fullName evidence="3">F-box domain-containing protein</fullName>
    </recommendedName>
</protein>
<keyword evidence="2" id="KW-1185">Reference proteome</keyword>
<evidence type="ECO:0008006" key="3">
    <source>
        <dbReference type="Google" id="ProtNLM"/>
    </source>
</evidence>
<gene>
    <name evidence="1" type="ORF">FOMPIDRAFT_84366</name>
</gene>
<evidence type="ECO:0000313" key="2">
    <source>
        <dbReference type="Proteomes" id="UP000015241"/>
    </source>
</evidence>
<dbReference type="Proteomes" id="UP000015241">
    <property type="component" value="Unassembled WGS sequence"/>
</dbReference>
<name>S8EGQ1_FOMSC</name>
<sequence length="276" mass="31606">MADMSMHCIGQLTYFLFPMLQFLELRCDTSTVSALEDPLFAIIASHCNHETLHEINIHDKRTRGDLVTHPSLAITPTHLRYLLAFRHLRDLSITAGPWETEYDDGIVMEMASAWPEIRMLDLNTDVRQMGWKTSSMCATTLSIYVLTQACPLWSLGILVDARGAMQFDDIALRIEQVPCSLPQQSRLFMLSLGYSPIDDPGRAARMLSYVLPKDLWIYQGGRRFPHTRADPDEVQDSEDGLEDFHAQWVRFSKLLYRYGSMREEERMRASGAEEGQ</sequence>
<dbReference type="HOGENOM" id="CLU_1008439_0_0_1"/>
<evidence type="ECO:0000313" key="1">
    <source>
        <dbReference type="EMBL" id="EPT02399.1"/>
    </source>
</evidence>
<dbReference type="STRING" id="743788.S8EGQ1"/>
<organism evidence="1 2">
    <name type="scientific">Fomitopsis schrenkii</name>
    <name type="common">Brown rot fungus</name>
    <dbReference type="NCBI Taxonomy" id="2126942"/>
    <lineage>
        <taxon>Eukaryota</taxon>
        <taxon>Fungi</taxon>
        <taxon>Dikarya</taxon>
        <taxon>Basidiomycota</taxon>
        <taxon>Agaricomycotina</taxon>
        <taxon>Agaricomycetes</taxon>
        <taxon>Polyporales</taxon>
        <taxon>Fomitopsis</taxon>
    </lineage>
</organism>
<dbReference type="InParanoid" id="S8EGQ1"/>